<feature type="compositionally biased region" description="Basic and acidic residues" evidence="1">
    <location>
        <begin position="66"/>
        <end position="76"/>
    </location>
</feature>
<keyword evidence="3" id="KW-1185">Reference proteome</keyword>
<organism evidence="2 3">
    <name type="scientific">Trifolium medium</name>
    <dbReference type="NCBI Taxonomy" id="97028"/>
    <lineage>
        <taxon>Eukaryota</taxon>
        <taxon>Viridiplantae</taxon>
        <taxon>Streptophyta</taxon>
        <taxon>Embryophyta</taxon>
        <taxon>Tracheophyta</taxon>
        <taxon>Spermatophyta</taxon>
        <taxon>Magnoliopsida</taxon>
        <taxon>eudicotyledons</taxon>
        <taxon>Gunneridae</taxon>
        <taxon>Pentapetalae</taxon>
        <taxon>rosids</taxon>
        <taxon>fabids</taxon>
        <taxon>Fabales</taxon>
        <taxon>Fabaceae</taxon>
        <taxon>Papilionoideae</taxon>
        <taxon>50 kb inversion clade</taxon>
        <taxon>NPAAA clade</taxon>
        <taxon>Hologalegina</taxon>
        <taxon>IRL clade</taxon>
        <taxon>Trifolieae</taxon>
        <taxon>Trifolium</taxon>
    </lineage>
</organism>
<evidence type="ECO:0000313" key="2">
    <source>
        <dbReference type="EMBL" id="MCI56261.1"/>
    </source>
</evidence>
<dbReference type="Proteomes" id="UP000265520">
    <property type="component" value="Unassembled WGS sequence"/>
</dbReference>
<feature type="region of interest" description="Disordered" evidence="1">
    <location>
        <begin position="32"/>
        <end position="76"/>
    </location>
</feature>
<evidence type="ECO:0000256" key="1">
    <source>
        <dbReference type="SAM" id="MobiDB-lite"/>
    </source>
</evidence>
<proteinExistence type="predicted"/>
<feature type="compositionally biased region" description="Basic and acidic residues" evidence="1">
    <location>
        <begin position="37"/>
        <end position="57"/>
    </location>
</feature>
<name>A0A392T561_9FABA</name>
<comment type="caution">
    <text evidence="2">The sequence shown here is derived from an EMBL/GenBank/DDBJ whole genome shotgun (WGS) entry which is preliminary data.</text>
</comment>
<protein>
    <submittedName>
        <fullName evidence="2">Uncharacterized protein</fullName>
    </submittedName>
</protein>
<evidence type="ECO:0000313" key="3">
    <source>
        <dbReference type="Proteomes" id="UP000265520"/>
    </source>
</evidence>
<dbReference type="AlphaFoldDB" id="A0A392T561"/>
<dbReference type="EMBL" id="LXQA010509567">
    <property type="protein sequence ID" value="MCI56261.1"/>
    <property type="molecule type" value="Genomic_DNA"/>
</dbReference>
<accession>A0A392T561</accession>
<sequence length="76" mass="8589">MDRPPTWQQNPSVNSSLNNAASIQALSSIKYQQSVGRQDDLKPADLNRSGNIRESKQPYHQTQQDSNKHVRTQIEG</sequence>
<reference evidence="2 3" key="1">
    <citation type="journal article" date="2018" name="Front. Plant Sci.">
        <title>Red Clover (Trifolium pratense) and Zigzag Clover (T. medium) - A Picture of Genomic Similarities and Differences.</title>
        <authorList>
            <person name="Dluhosova J."/>
            <person name="Istvanek J."/>
            <person name="Nedelnik J."/>
            <person name="Repkova J."/>
        </authorList>
    </citation>
    <scope>NUCLEOTIDE SEQUENCE [LARGE SCALE GENOMIC DNA]</scope>
    <source>
        <strain evidence="3">cv. 10/8</strain>
        <tissue evidence="2">Leaf</tissue>
    </source>
</reference>